<dbReference type="GO" id="GO:0045490">
    <property type="term" value="P:pectin catabolic process"/>
    <property type="evidence" value="ECO:0007669"/>
    <property type="project" value="InterPro"/>
</dbReference>
<dbReference type="PANTHER" id="PTHR38461:SF1">
    <property type="entry name" value="4-DEOXY-L-THREO-5-HEXOSULOSE-URONATE KETOL-ISOMERASE"/>
    <property type="match status" value="1"/>
</dbReference>
<evidence type="ECO:0000256" key="5">
    <source>
        <dbReference type="ARBA" id="ARBA00022723"/>
    </source>
</evidence>
<dbReference type="Gene3D" id="2.60.120.520">
    <property type="entry name" value="pectin degrading enzyme 5-keto 4- deoxyuronate isomerase, domain 1"/>
    <property type="match status" value="1"/>
</dbReference>
<evidence type="ECO:0000256" key="6">
    <source>
        <dbReference type="ARBA" id="ARBA00022833"/>
    </source>
</evidence>
<keyword evidence="9" id="KW-1185">Reference proteome</keyword>
<reference evidence="8 9" key="1">
    <citation type="submission" date="2018-11" db="EMBL/GenBank/DDBJ databases">
        <title>Sequencing the genomes of 1000 actinobacteria strains.</title>
        <authorList>
            <person name="Klenk H.-P."/>
        </authorList>
    </citation>
    <scope>NUCLEOTIDE SEQUENCE [LARGE SCALE GENOMIC DNA]</scope>
    <source>
        <strain evidence="8 9">DSM 13521</strain>
    </source>
</reference>
<keyword evidence="6" id="KW-0862">Zinc</keyword>
<dbReference type="CDD" id="cd20294">
    <property type="entry name" value="cupin_KduI_N"/>
    <property type="match status" value="1"/>
</dbReference>
<name>A0A3N2DB26_9MICO</name>
<evidence type="ECO:0000256" key="7">
    <source>
        <dbReference type="ARBA" id="ARBA00023235"/>
    </source>
</evidence>
<dbReference type="OrthoDB" id="9770644at2"/>
<dbReference type="NCBIfam" id="NF002091">
    <property type="entry name" value="PRK00924.1"/>
    <property type="match status" value="1"/>
</dbReference>
<dbReference type="InterPro" id="IPR027449">
    <property type="entry name" value="KduI_N"/>
</dbReference>
<evidence type="ECO:0000256" key="1">
    <source>
        <dbReference type="ARBA" id="ARBA00000552"/>
    </source>
</evidence>
<evidence type="ECO:0000256" key="3">
    <source>
        <dbReference type="ARBA" id="ARBA00008086"/>
    </source>
</evidence>
<gene>
    <name evidence="8" type="ORF">EDD28_1603</name>
</gene>
<dbReference type="PANTHER" id="PTHR38461">
    <property type="entry name" value="4-DEOXY-L-THREO-5-HEXOSULOSE-URONATE KETOL-ISOMERASE"/>
    <property type="match status" value="1"/>
</dbReference>
<keyword evidence="5" id="KW-0479">Metal-binding</keyword>
<dbReference type="RefSeq" id="WP_123739113.1">
    <property type="nucleotide sequence ID" value="NZ_CALFQU010000010.1"/>
</dbReference>
<proteinExistence type="inferred from homology"/>
<comment type="cofactor">
    <cofactor evidence="2">
        <name>Zn(2+)</name>
        <dbReference type="ChEBI" id="CHEBI:29105"/>
    </cofactor>
</comment>
<sequence length="276" mass="30206">MRTIDAASPAHVATLDTDGLREAFLAEDLFVPGRVSAAYLLSDRIAVVGAVPLDEGLRLPTYDQLRSETFLQRREAGVLNLGGAGAVTVDGERYELATTGSLYVGRGAREVVFTSDDADDPAAFYLFSATAHLDLPTTLVTPEAMNVVEIGSEDDANRRTLHQCIYEGGTRSAQIAFGFTTVHRGSVWNTMPAHTHARRTECYLYFDLAPQDRVFHVMGEPSQTRHLVVADRTFVFSPPWSLHTGVGTGPYSFVWATAGENTTYDDMDAVPVTRMR</sequence>
<dbReference type="GO" id="GO:0019698">
    <property type="term" value="P:D-galacturonate catabolic process"/>
    <property type="evidence" value="ECO:0007669"/>
    <property type="project" value="TreeGrafter"/>
</dbReference>
<evidence type="ECO:0000256" key="4">
    <source>
        <dbReference type="ARBA" id="ARBA00012547"/>
    </source>
</evidence>
<dbReference type="AlphaFoldDB" id="A0A3N2DB26"/>
<dbReference type="InterPro" id="IPR021120">
    <property type="entry name" value="KduI/IolB_isomerase"/>
</dbReference>
<dbReference type="EC" id="5.3.1.17" evidence="4"/>
<keyword evidence="7 8" id="KW-0413">Isomerase</keyword>
<dbReference type="EMBL" id="RKHQ01000001">
    <property type="protein sequence ID" value="ROR97010.1"/>
    <property type="molecule type" value="Genomic_DNA"/>
</dbReference>
<evidence type="ECO:0000256" key="2">
    <source>
        <dbReference type="ARBA" id="ARBA00001947"/>
    </source>
</evidence>
<accession>A0A3N2DB26</accession>
<dbReference type="Pfam" id="PF04962">
    <property type="entry name" value="KduI"/>
    <property type="match status" value="1"/>
</dbReference>
<dbReference type="CDD" id="cd20491">
    <property type="entry name" value="cupin_KduI_C"/>
    <property type="match status" value="1"/>
</dbReference>
<dbReference type="InterPro" id="IPR007045">
    <property type="entry name" value="KduI"/>
</dbReference>
<comment type="similarity">
    <text evidence="3">Belongs to the KduI family.</text>
</comment>
<dbReference type="GO" id="GO:0042840">
    <property type="term" value="P:D-glucuronate catabolic process"/>
    <property type="evidence" value="ECO:0007669"/>
    <property type="project" value="TreeGrafter"/>
</dbReference>
<dbReference type="Proteomes" id="UP000275356">
    <property type="component" value="Unassembled WGS sequence"/>
</dbReference>
<dbReference type="InterPro" id="IPR011051">
    <property type="entry name" value="RmlC_Cupin_sf"/>
</dbReference>
<dbReference type="GO" id="GO:0008697">
    <property type="term" value="F:4-deoxy-L-threo-5-hexosulose-uronate ketol-isomerase activity"/>
    <property type="evidence" value="ECO:0007669"/>
    <property type="project" value="UniProtKB-EC"/>
</dbReference>
<dbReference type="SUPFAM" id="SSF51182">
    <property type="entry name" value="RmlC-like cupins"/>
    <property type="match status" value="1"/>
</dbReference>
<dbReference type="GO" id="GO:0046872">
    <property type="term" value="F:metal ion binding"/>
    <property type="evidence" value="ECO:0007669"/>
    <property type="project" value="UniProtKB-KW"/>
</dbReference>
<evidence type="ECO:0000313" key="9">
    <source>
        <dbReference type="Proteomes" id="UP000275356"/>
    </source>
</evidence>
<dbReference type="Gene3D" id="2.60.120.10">
    <property type="entry name" value="Jelly Rolls"/>
    <property type="match status" value="1"/>
</dbReference>
<evidence type="ECO:0000313" key="8">
    <source>
        <dbReference type="EMBL" id="ROR97010.1"/>
    </source>
</evidence>
<organism evidence="8 9">
    <name type="scientific">Salana multivorans</name>
    <dbReference type="NCBI Taxonomy" id="120377"/>
    <lineage>
        <taxon>Bacteria</taxon>
        <taxon>Bacillati</taxon>
        <taxon>Actinomycetota</taxon>
        <taxon>Actinomycetes</taxon>
        <taxon>Micrococcales</taxon>
        <taxon>Beutenbergiaceae</taxon>
        <taxon>Salana</taxon>
    </lineage>
</organism>
<dbReference type="InterPro" id="IPR014710">
    <property type="entry name" value="RmlC-like_jellyroll"/>
</dbReference>
<comment type="catalytic activity">
    <reaction evidence="1">
        <text>5-dehydro-4-deoxy-D-glucuronate = 3-deoxy-D-glycero-2,5-hexodiulosonate</text>
        <dbReference type="Rhea" id="RHEA:23896"/>
        <dbReference type="ChEBI" id="CHEBI:17117"/>
        <dbReference type="ChEBI" id="CHEBI:29071"/>
        <dbReference type="EC" id="5.3.1.17"/>
    </reaction>
</comment>
<protein>
    <recommendedName>
        <fullName evidence="4">5-dehydro-4-deoxy-D-glucuronate isomerase</fullName>
        <ecNumber evidence="4">5.3.1.17</ecNumber>
    </recommendedName>
</protein>
<comment type="caution">
    <text evidence="8">The sequence shown here is derived from an EMBL/GenBank/DDBJ whole genome shotgun (WGS) entry which is preliminary data.</text>
</comment>